<dbReference type="InterPro" id="IPR007627">
    <property type="entry name" value="RNA_pol_sigma70_r2"/>
</dbReference>
<dbReference type="Gene3D" id="1.10.1740.10">
    <property type="match status" value="1"/>
</dbReference>
<dbReference type="OrthoDB" id="9782991at2"/>
<dbReference type="PANTHER" id="PTHR43133">
    <property type="entry name" value="RNA POLYMERASE ECF-TYPE SIGMA FACTO"/>
    <property type="match status" value="1"/>
</dbReference>
<proteinExistence type="inferred from homology"/>
<keyword evidence="3" id="KW-0731">Sigma factor</keyword>
<dbReference type="GO" id="GO:0006352">
    <property type="term" value="P:DNA-templated transcription initiation"/>
    <property type="evidence" value="ECO:0007669"/>
    <property type="project" value="InterPro"/>
</dbReference>
<evidence type="ECO:0000256" key="4">
    <source>
        <dbReference type="ARBA" id="ARBA00023163"/>
    </source>
</evidence>
<dbReference type="InterPro" id="IPR013324">
    <property type="entry name" value="RNA_pol_sigma_r3/r4-like"/>
</dbReference>
<dbReference type="Pfam" id="PF08281">
    <property type="entry name" value="Sigma70_r4_2"/>
    <property type="match status" value="1"/>
</dbReference>
<feature type="domain" description="RNA polymerase sigma-70 region 2" evidence="5">
    <location>
        <begin position="22"/>
        <end position="88"/>
    </location>
</feature>
<feature type="domain" description="RNA polymerase sigma factor 70 region 4 type 2" evidence="6">
    <location>
        <begin position="120"/>
        <end position="172"/>
    </location>
</feature>
<dbReference type="eggNOG" id="COG1595">
    <property type="taxonomic scope" value="Bacteria"/>
</dbReference>
<dbReference type="InterPro" id="IPR036388">
    <property type="entry name" value="WH-like_DNA-bd_sf"/>
</dbReference>
<evidence type="ECO:0000259" key="6">
    <source>
        <dbReference type="Pfam" id="PF08281"/>
    </source>
</evidence>
<evidence type="ECO:0000256" key="3">
    <source>
        <dbReference type="ARBA" id="ARBA00023082"/>
    </source>
</evidence>
<dbReference type="Gene3D" id="1.10.10.10">
    <property type="entry name" value="Winged helix-like DNA-binding domain superfamily/Winged helix DNA-binding domain"/>
    <property type="match status" value="1"/>
</dbReference>
<dbReference type="SUPFAM" id="SSF88659">
    <property type="entry name" value="Sigma3 and sigma4 domains of RNA polymerase sigma factors"/>
    <property type="match status" value="1"/>
</dbReference>
<evidence type="ECO:0000259" key="5">
    <source>
        <dbReference type="Pfam" id="PF04542"/>
    </source>
</evidence>
<dbReference type="InterPro" id="IPR013249">
    <property type="entry name" value="RNA_pol_sigma70_r4_t2"/>
</dbReference>
<dbReference type="AlphaFoldDB" id="D0MIR2"/>
<evidence type="ECO:0000256" key="1">
    <source>
        <dbReference type="ARBA" id="ARBA00010641"/>
    </source>
</evidence>
<evidence type="ECO:0000313" key="8">
    <source>
        <dbReference type="Proteomes" id="UP000002221"/>
    </source>
</evidence>
<dbReference type="HOGENOM" id="CLU_047691_4_2_10"/>
<reference evidence="7 8" key="1">
    <citation type="journal article" date="2009" name="Stand. Genomic Sci.">
        <title>Complete genome sequence of Rhodothermus marinus type strain (R-10).</title>
        <authorList>
            <person name="Nolan M."/>
            <person name="Tindall B.J."/>
            <person name="Pomrenke H."/>
            <person name="Lapidus A."/>
            <person name="Copeland A."/>
            <person name="Glavina Del Rio T."/>
            <person name="Lucas S."/>
            <person name="Chen F."/>
            <person name="Tice H."/>
            <person name="Cheng J.F."/>
            <person name="Saunders E."/>
            <person name="Han C."/>
            <person name="Bruce D."/>
            <person name="Goodwin L."/>
            <person name="Chain P."/>
            <person name="Pitluck S."/>
            <person name="Ovchinikova G."/>
            <person name="Pati A."/>
            <person name="Ivanova N."/>
            <person name="Mavromatis K."/>
            <person name="Chen A."/>
            <person name="Palaniappan K."/>
            <person name="Land M."/>
            <person name="Hauser L."/>
            <person name="Chang Y.J."/>
            <person name="Jeffries C.D."/>
            <person name="Brettin T."/>
            <person name="Goker M."/>
            <person name="Bristow J."/>
            <person name="Eisen J.A."/>
            <person name="Markowitz V."/>
            <person name="Hugenholtz P."/>
            <person name="Kyrpides N.C."/>
            <person name="Klenk H.P."/>
            <person name="Detter J.C."/>
        </authorList>
    </citation>
    <scope>NUCLEOTIDE SEQUENCE [LARGE SCALE GENOMIC DNA]</scope>
    <source>
        <strain evidence="8">ATCC 43812 / DSM 4252 / R-10</strain>
    </source>
</reference>
<gene>
    <name evidence="7" type="ordered locus">Rmar_1483</name>
</gene>
<evidence type="ECO:0000313" key="7">
    <source>
        <dbReference type="EMBL" id="ACY48370.1"/>
    </source>
</evidence>
<dbReference type="NCBIfam" id="TIGR02937">
    <property type="entry name" value="sigma70-ECF"/>
    <property type="match status" value="1"/>
</dbReference>
<dbReference type="Proteomes" id="UP000002221">
    <property type="component" value="Chromosome"/>
</dbReference>
<dbReference type="GO" id="GO:0003677">
    <property type="term" value="F:DNA binding"/>
    <property type="evidence" value="ECO:0007669"/>
    <property type="project" value="InterPro"/>
</dbReference>
<dbReference type="InterPro" id="IPR039425">
    <property type="entry name" value="RNA_pol_sigma-70-like"/>
</dbReference>
<keyword evidence="8" id="KW-1185">Reference proteome</keyword>
<dbReference type="InterPro" id="IPR013325">
    <property type="entry name" value="RNA_pol_sigma_r2"/>
</dbReference>
<name>D0MIR2_RHOM4</name>
<dbReference type="STRING" id="518766.Rmar_1483"/>
<evidence type="ECO:0000256" key="2">
    <source>
        <dbReference type="ARBA" id="ARBA00023015"/>
    </source>
</evidence>
<comment type="similarity">
    <text evidence="1">Belongs to the sigma-70 factor family. ECF subfamily.</text>
</comment>
<keyword evidence="4" id="KW-0804">Transcription</keyword>
<dbReference type="Pfam" id="PF04542">
    <property type="entry name" value="Sigma70_r2"/>
    <property type="match status" value="1"/>
</dbReference>
<dbReference type="KEGG" id="rmr:Rmar_1483"/>
<accession>D0MIR2</accession>
<protein>
    <submittedName>
        <fullName evidence="7">RNA polymerase, sigma-24 subunit, ECF subfamily</fullName>
    </submittedName>
</protein>
<sequence length="190" mass="22400">METEASWIAAMQCGCPRAFSLLYRAYYERLLGVAARRLGEEAAAQDVVQDVFLKLWERRAHWKVYGNVEAYLHQAVCNRVRDYQRRAQLRKGLEVPLEPRHDVMGRSSPESRLLLRERYRLLEAELARMPRRMRTAFVLSRWYGYRHPEIARLMHISPRTVEVHVRRALRRLQRALQEDHEATGVHAPVG</sequence>
<dbReference type="PANTHER" id="PTHR43133:SF46">
    <property type="entry name" value="RNA POLYMERASE SIGMA-70 FACTOR ECF SUBFAMILY"/>
    <property type="match status" value="1"/>
</dbReference>
<dbReference type="EMBL" id="CP001807">
    <property type="protein sequence ID" value="ACY48370.1"/>
    <property type="molecule type" value="Genomic_DNA"/>
</dbReference>
<dbReference type="GO" id="GO:0016987">
    <property type="term" value="F:sigma factor activity"/>
    <property type="evidence" value="ECO:0007669"/>
    <property type="project" value="UniProtKB-KW"/>
</dbReference>
<dbReference type="RefSeq" id="WP_012843981.1">
    <property type="nucleotide sequence ID" value="NC_013501.1"/>
</dbReference>
<keyword evidence="2" id="KW-0805">Transcription regulation</keyword>
<dbReference type="SUPFAM" id="SSF88946">
    <property type="entry name" value="Sigma2 domain of RNA polymerase sigma factors"/>
    <property type="match status" value="1"/>
</dbReference>
<dbReference type="InterPro" id="IPR014284">
    <property type="entry name" value="RNA_pol_sigma-70_dom"/>
</dbReference>
<organism evidence="7 8">
    <name type="scientific">Rhodothermus marinus (strain ATCC 43812 / DSM 4252 / R-10)</name>
    <name type="common">Rhodothermus obamensis</name>
    <dbReference type="NCBI Taxonomy" id="518766"/>
    <lineage>
        <taxon>Bacteria</taxon>
        <taxon>Pseudomonadati</taxon>
        <taxon>Rhodothermota</taxon>
        <taxon>Rhodothermia</taxon>
        <taxon>Rhodothermales</taxon>
        <taxon>Rhodothermaceae</taxon>
        <taxon>Rhodothermus</taxon>
    </lineage>
</organism>